<name>A0A8H6YLJ6_9AGAR</name>
<dbReference type="EMBL" id="JACAZH010000008">
    <property type="protein sequence ID" value="KAF7360931.1"/>
    <property type="molecule type" value="Genomic_DNA"/>
</dbReference>
<gene>
    <name evidence="2" type="ORF">MSAN_01123100</name>
</gene>
<evidence type="ECO:0000313" key="3">
    <source>
        <dbReference type="Proteomes" id="UP000623467"/>
    </source>
</evidence>
<dbReference type="OrthoDB" id="3173036at2759"/>
<keyword evidence="3" id="KW-1185">Reference proteome</keyword>
<feature type="region of interest" description="Disordered" evidence="1">
    <location>
        <begin position="234"/>
        <end position="254"/>
    </location>
</feature>
<organism evidence="2 3">
    <name type="scientific">Mycena sanguinolenta</name>
    <dbReference type="NCBI Taxonomy" id="230812"/>
    <lineage>
        <taxon>Eukaryota</taxon>
        <taxon>Fungi</taxon>
        <taxon>Dikarya</taxon>
        <taxon>Basidiomycota</taxon>
        <taxon>Agaricomycotina</taxon>
        <taxon>Agaricomycetes</taxon>
        <taxon>Agaricomycetidae</taxon>
        <taxon>Agaricales</taxon>
        <taxon>Marasmiineae</taxon>
        <taxon>Mycenaceae</taxon>
        <taxon>Mycena</taxon>
    </lineage>
</organism>
<feature type="region of interest" description="Disordered" evidence="1">
    <location>
        <begin position="56"/>
        <end position="87"/>
    </location>
</feature>
<evidence type="ECO:0000313" key="2">
    <source>
        <dbReference type="EMBL" id="KAF7360931.1"/>
    </source>
</evidence>
<feature type="compositionally biased region" description="Low complexity" evidence="1">
    <location>
        <begin position="56"/>
        <end position="72"/>
    </location>
</feature>
<dbReference type="AlphaFoldDB" id="A0A8H6YLJ6"/>
<feature type="compositionally biased region" description="Polar residues" evidence="1">
    <location>
        <begin position="234"/>
        <end position="244"/>
    </location>
</feature>
<protein>
    <submittedName>
        <fullName evidence="2">Uncharacterized protein</fullName>
    </submittedName>
</protein>
<comment type="caution">
    <text evidence="2">The sequence shown here is derived from an EMBL/GenBank/DDBJ whole genome shotgun (WGS) entry which is preliminary data.</text>
</comment>
<proteinExistence type="predicted"/>
<evidence type="ECO:0000256" key="1">
    <source>
        <dbReference type="SAM" id="MobiDB-lite"/>
    </source>
</evidence>
<sequence>MASNETERHCAVCNKTVSFGLGGEANWLEHVGSKAHQQNKRAAEGTKDIKSYFNFKPKAPRTSAPPAAATPSGSQGPIPLQPAPPSPVLVIDDDFAPDATPVADAETTTSDPRKVLLARLRLVISTLPPTIPLASESDPIASFAINPVTLVGTGQDPWEDVIHGAIDSLMYDGARSKNSLELSRSIRRGENGMSGLADWMEKCFFVLQIPLGMLEPRIERLIQAMLLLGASTSVESQPSPTSQPVPEKMSAHSKTSFGCNGQEIPLKDGQSPFLSYPLALHTHRELPWSVEFGPKLIIRSYECKRALEASSICAPCKKLLRHPTIKNLLERNEDGPKPGTTFAYLTVGNMQTLLRKKNDQINGLKLSGLTLSQTLLVRATHLEAYSRLRIAVARNDVPRIHTIIANDLKNGASLFASLEKVGRATEGNFNPKSYVRSEHQLSYLLWQLGGRAAAELGHRCLGLPSIPTVKRHIATTPLVVSPKAPVKDEMQHNLRISYPTPFASSSDHSIGPGF</sequence>
<accession>A0A8H6YLJ6</accession>
<dbReference type="Proteomes" id="UP000623467">
    <property type="component" value="Unassembled WGS sequence"/>
</dbReference>
<reference evidence="2" key="1">
    <citation type="submission" date="2020-05" db="EMBL/GenBank/DDBJ databases">
        <title>Mycena genomes resolve the evolution of fungal bioluminescence.</title>
        <authorList>
            <person name="Tsai I.J."/>
        </authorList>
    </citation>
    <scope>NUCLEOTIDE SEQUENCE</scope>
    <source>
        <strain evidence="2">160909Yilan</strain>
    </source>
</reference>